<evidence type="ECO:0000259" key="1">
    <source>
        <dbReference type="Pfam" id="PF07238"/>
    </source>
</evidence>
<dbReference type="RefSeq" id="WP_085854940.1">
    <property type="nucleotide sequence ID" value="NZ_FOPF01000010.1"/>
</dbReference>
<keyword evidence="3" id="KW-1185">Reference proteome</keyword>
<evidence type="ECO:0000313" key="2">
    <source>
        <dbReference type="EMBL" id="SLN59782.1"/>
    </source>
</evidence>
<dbReference type="Pfam" id="PF07238">
    <property type="entry name" value="PilZ"/>
    <property type="match status" value="1"/>
</dbReference>
<feature type="domain" description="PilZ" evidence="1">
    <location>
        <begin position="18"/>
        <end position="95"/>
    </location>
</feature>
<dbReference type="EMBL" id="FWFV01000009">
    <property type="protein sequence ID" value="SLN59782.1"/>
    <property type="molecule type" value="Genomic_DNA"/>
</dbReference>
<accession>A0A1Y5TAN8</accession>
<dbReference type="Proteomes" id="UP000193870">
    <property type="component" value="Unassembled WGS sequence"/>
</dbReference>
<dbReference type="InterPro" id="IPR009875">
    <property type="entry name" value="PilZ_domain"/>
</dbReference>
<reference evidence="2 3" key="1">
    <citation type="submission" date="2017-03" db="EMBL/GenBank/DDBJ databases">
        <authorList>
            <person name="Afonso C.L."/>
            <person name="Miller P.J."/>
            <person name="Scott M.A."/>
            <person name="Spackman E."/>
            <person name="Goraichik I."/>
            <person name="Dimitrov K.M."/>
            <person name="Suarez D.L."/>
            <person name="Swayne D.E."/>
        </authorList>
    </citation>
    <scope>NUCLEOTIDE SEQUENCE [LARGE SCALE GENOMIC DNA]</scope>
    <source>
        <strain evidence="2 3">CECT 7066</strain>
    </source>
</reference>
<proteinExistence type="predicted"/>
<gene>
    <name evidence="2" type="ORF">PAM7066_02940</name>
</gene>
<dbReference type="Gene3D" id="2.40.10.220">
    <property type="entry name" value="predicted glycosyltransferase like domains"/>
    <property type="match status" value="1"/>
</dbReference>
<protein>
    <submittedName>
        <fullName evidence="2">PilZ domain protein</fullName>
    </submittedName>
</protein>
<dbReference type="SUPFAM" id="SSF141371">
    <property type="entry name" value="PilZ domain-like"/>
    <property type="match status" value="1"/>
</dbReference>
<evidence type="ECO:0000313" key="3">
    <source>
        <dbReference type="Proteomes" id="UP000193870"/>
    </source>
</evidence>
<sequence>MTLQPATEDPDRRGGHCLPVALPGQFIVNGRGSPCTIVDISRNGASITLASGLPDTADCLIARLRIDGLRLFDVRIRWYSDHGIGLSFEKGRLSDAEISELSSAG</sequence>
<name>A0A1Y5TAN8_9RHOB</name>
<dbReference type="OrthoDB" id="7505938at2"/>
<organism evidence="2 3">
    <name type="scientific">Palleronia marisminoris</name>
    <dbReference type="NCBI Taxonomy" id="315423"/>
    <lineage>
        <taxon>Bacteria</taxon>
        <taxon>Pseudomonadati</taxon>
        <taxon>Pseudomonadota</taxon>
        <taxon>Alphaproteobacteria</taxon>
        <taxon>Rhodobacterales</taxon>
        <taxon>Roseobacteraceae</taxon>
        <taxon>Palleronia</taxon>
    </lineage>
</organism>
<dbReference type="GO" id="GO:0035438">
    <property type="term" value="F:cyclic-di-GMP binding"/>
    <property type="evidence" value="ECO:0007669"/>
    <property type="project" value="InterPro"/>
</dbReference>
<dbReference type="AlphaFoldDB" id="A0A1Y5TAN8"/>